<protein>
    <submittedName>
        <fullName evidence="1">Uncharacterized protein</fullName>
    </submittedName>
</protein>
<accession>A0A383ACL6</accession>
<feature type="non-terminal residue" evidence="1">
    <location>
        <position position="1"/>
    </location>
</feature>
<reference evidence="1" key="1">
    <citation type="submission" date="2018-05" db="EMBL/GenBank/DDBJ databases">
        <authorList>
            <person name="Lanie J.A."/>
            <person name="Ng W.-L."/>
            <person name="Kazmierczak K.M."/>
            <person name="Andrzejewski T.M."/>
            <person name="Davidsen T.M."/>
            <person name="Wayne K.J."/>
            <person name="Tettelin H."/>
            <person name="Glass J.I."/>
            <person name="Rusch D."/>
            <person name="Podicherti R."/>
            <person name="Tsui H.-C.T."/>
            <person name="Winkler M.E."/>
        </authorList>
    </citation>
    <scope>NUCLEOTIDE SEQUENCE</scope>
</reference>
<dbReference type="InterPro" id="IPR013211">
    <property type="entry name" value="LVIVD"/>
</dbReference>
<dbReference type="EMBL" id="UINC01191143">
    <property type="protein sequence ID" value="SVE05626.1"/>
    <property type="molecule type" value="Genomic_DNA"/>
</dbReference>
<name>A0A383ACL6_9ZZZZ</name>
<evidence type="ECO:0000313" key="1">
    <source>
        <dbReference type="EMBL" id="SVE05626.1"/>
    </source>
</evidence>
<feature type="non-terminal residue" evidence="1">
    <location>
        <position position="252"/>
    </location>
</feature>
<proteinExistence type="predicted"/>
<dbReference type="AlphaFoldDB" id="A0A383ACL6"/>
<organism evidence="1">
    <name type="scientific">marine metagenome</name>
    <dbReference type="NCBI Taxonomy" id="408172"/>
    <lineage>
        <taxon>unclassified sequences</taxon>
        <taxon>metagenomes</taxon>
        <taxon>ecological metagenomes</taxon>
    </lineage>
</organism>
<dbReference type="Pfam" id="PF08309">
    <property type="entry name" value="LVIVD"/>
    <property type="match status" value="1"/>
</dbReference>
<gene>
    <name evidence="1" type="ORF">METZ01_LOCUS458480</name>
</gene>
<sequence length="252" mass="27937">NSGYVHNIWPTDDGNYVMTTEETVNKTVKMWDIQDMGNVSLLGEYLGESNIAHNTHVMGDFAYISHYTVGVKIVDIGDPNNLIEVAEYDTYGSNDNGDFYGCWGAFPFTLNDYVFASDLEGYLTILKFNHPEIPSELSINYASDWNMVGLPLLSDDASYMTIFPEAVEGTLYSFQGGYIQDNELISGTGYWIRLVSVSSVTFTGGEINTLTISLSPGWNLITGFTQEIALGSIYDPQELIVPGTVYGFDESY</sequence>